<dbReference type="GO" id="GO:0003677">
    <property type="term" value="F:DNA binding"/>
    <property type="evidence" value="ECO:0007669"/>
    <property type="project" value="InterPro"/>
</dbReference>
<feature type="domain" description="DNA topoisomerase type IA zn finger" evidence="2">
    <location>
        <begin position="92"/>
        <end position="118"/>
    </location>
</feature>
<reference evidence="4" key="1">
    <citation type="submission" date="2017-09" db="EMBL/GenBank/DDBJ databases">
        <title>Depth-based differentiation of microbial function through sediment-hosted aquifers and enrichment of novel symbionts in the deep terrestrial subsurface.</title>
        <authorList>
            <person name="Probst A.J."/>
            <person name="Ladd B."/>
            <person name="Jarett J.K."/>
            <person name="Geller-Mcgrath D.E."/>
            <person name="Sieber C.M.K."/>
            <person name="Emerson J.B."/>
            <person name="Anantharaman K."/>
            <person name="Thomas B.C."/>
            <person name="Malmstrom R."/>
            <person name="Stieglmeier M."/>
            <person name="Klingl A."/>
            <person name="Woyke T."/>
            <person name="Ryan C.M."/>
            <person name="Banfield J.F."/>
        </authorList>
    </citation>
    <scope>NUCLEOTIDE SEQUENCE [LARGE SCALE GENOMIC DNA]</scope>
</reference>
<evidence type="ECO:0000256" key="1">
    <source>
        <dbReference type="SAM" id="Phobius"/>
    </source>
</evidence>
<protein>
    <recommendedName>
        <fullName evidence="2">DNA topoisomerase type IA zn finger domain-containing protein</fullName>
    </recommendedName>
</protein>
<comment type="caution">
    <text evidence="3">The sequence shown here is derived from an EMBL/GenBank/DDBJ whole genome shotgun (WGS) entry which is preliminary data.</text>
</comment>
<dbReference type="EMBL" id="PFBG01000021">
    <property type="protein sequence ID" value="PIR85879.1"/>
    <property type="molecule type" value="Genomic_DNA"/>
</dbReference>
<dbReference type="GO" id="GO:0003916">
    <property type="term" value="F:DNA topoisomerase activity"/>
    <property type="evidence" value="ECO:0007669"/>
    <property type="project" value="InterPro"/>
</dbReference>
<gene>
    <name evidence="3" type="ORF">COU14_02005</name>
</gene>
<dbReference type="GO" id="GO:0006265">
    <property type="term" value="P:DNA topological change"/>
    <property type="evidence" value="ECO:0007669"/>
    <property type="project" value="InterPro"/>
</dbReference>
<dbReference type="InterPro" id="IPR013498">
    <property type="entry name" value="Topo_IA_Znf"/>
</dbReference>
<evidence type="ECO:0000313" key="3">
    <source>
        <dbReference type="EMBL" id="PIR85879.1"/>
    </source>
</evidence>
<organism evidence="3 4">
    <name type="scientific">Candidatus Kaiserbacteria bacterium CG10_big_fil_rev_8_21_14_0_10_44_10</name>
    <dbReference type="NCBI Taxonomy" id="1974606"/>
    <lineage>
        <taxon>Bacteria</taxon>
        <taxon>Candidatus Kaiseribacteriota</taxon>
    </lineage>
</organism>
<dbReference type="AlphaFoldDB" id="A0A2H0UHK3"/>
<dbReference type="Gene3D" id="3.30.65.10">
    <property type="entry name" value="Bacterial Topoisomerase I, domain 1"/>
    <property type="match status" value="1"/>
</dbReference>
<keyword evidence="1" id="KW-0472">Membrane</keyword>
<evidence type="ECO:0000259" key="2">
    <source>
        <dbReference type="Pfam" id="PF01396"/>
    </source>
</evidence>
<dbReference type="Proteomes" id="UP000229612">
    <property type="component" value="Unassembled WGS sequence"/>
</dbReference>
<evidence type="ECO:0000313" key="4">
    <source>
        <dbReference type="Proteomes" id="UP000229612"/>
    </source>
</evidence>
<name>A0A2H0UHK3_9BACT</name>
<proteinExistence type="predicted"/>
<sequence>MEALVLIGIFVGISALIGLIGKINEYRERERSKQRDEIAVNIIAEYGLNDVDKSELDQKLEYVNKNLARRVVETEPYEIVTPAPPRRRQGMVCPKCEIGYLVRRQGKYGYFLGCSRYPLYNSTKSVSWTDKRAKIAQKDHFAKEFLEDLKKAYS</sequence>
<dbReference type="SUPFAM" id="SSF57783">
    <property type="entry name" value="Zinc beta-ribbon"/>
    <property type="match status" value="1"/>
</dbReference>
<dbReference type="GO" id="GO:0005694">
    <property type="term" value="C:chromosome"/>
    <property type="evidence" value="ECO:0007669"/>
    <property type="project" value="InterPro"/>
</dbReference>
<accession>A0A2H0UHK3</accession>
<feature type="transmembrane region" description="Helical" evidence="1">
    <location>
        <begin position="6"/>
        <end position="23"/>
    </location>
</feature>
<keyword evidence="1" id="KW-1133">Transmembrane helix</keyword>
<keyword evidence="1" id="KW-0812">Transmembrane</keyword>
<dbReference type="Pfam" id="PF01396">
    <property type="entry name" value="Zn_ribbon_Top1"/>
    <property type="match status" value="1"/>
</dbReference>